<dbReference type="Proteomes" id="UP000186609">
    <property type="component" value="Chromosome"/>
</dbReference>
<accession>A0A1P8JRM4</accession>
<dbReference type="AlphaFoldDB" id="A0A1P8JRM4"/>
<keyword evidence="2 3" id="KW-0663">Pyridoxal phosphate</keyword>
<dbReference type="Pfam" id="PF01053">
    <property type="entry name" value="Cys_Met_Meta_PP"/>
    <property type="match status" value="1"/>
</dbReference>
<evidence type="ECO:0000256" key="3">
    <source>
        <dbReference type="RuleBase" id="RU362118"/>
    </source>
</evidence>
<gene>
    <name evidence="4" type="ORF">RD110_03535</name>
</gene>
<evidence type="ECO:0000256" key="2">
    <source>
        <dbReference type="ARBA" id="ARBA00022898"/>
    </source>
</evidence>
<reference evidence="4 5" key="1">
    <citation type="submission" date="2017-01" db="EMBL/GenBank/DDBJ databases">
        <authorList>
            <person name="Mah S.A."/>
            <person name="Swanson W.J."/>
            <person name="Moy G.W."/>
            <person name="Vacquier V.D."/>
        </authorList>
    </citation>
    <scope>NUCLEOTIDE SEQUENCE [LARGE SCALE GENOMIC DNA]</scope>
    <source>
        <strain evidence="4 5">DCY110</strain>
    </source>
</reference>
<dbReference type="Gene3D" id="3.40.640.10">
    <property type="entry name" value="Type I PLP-dependent aspartate aminotransferase-like (Major domain)"/>
    <property type="match status" value="1"/>
</dbReference>
<proteinExistence type="inferred from homology"/>
<evidence type="ECO:0000313" key="4">
    <source>
        <dbReference type="EMBL" id="APW36389.1"/>
    </source>
</evidence>
<dbReference type="InterPro" id="IPR000277">
    <property type="entry name" value="Cys/Met-Metab_PyrdxlP-dep_enz"/>
</dbReference>
<keyword evidence="5" id="KW-1185">Reference proteome</keyword>
<comment type="cofactor">
    <cofactor evidence="1 3">
        <name>pyridoxal 5'-phosphate</name>
        <dbReference type="ChEBI" id="CHEBI:597326"/>
    </cofactor>
</comment>
<dbReference type="EMBL" id="CP019236">
    <property type="protein sequence ID" value="APW36389.1"/>
    <property type="molecule type" value="Genomic_DNA"/>
</dbReference>
<dbReference type="SUPFAM" id="SSF53383">
    <property type="entry name" value="PLP-dependent transferases"/>
    <property type="match status" value="1"/>
</dbReference>
<protein>
    <submittedName>
        <fullName evidence="4">Uncharacterized protein</fullName>
    </submittedName>
</protein>
<evidence type="ECO:0000313" key="5">
    <source>
        <dbReference type="Proteomes" id="UP000186609"/>
    </source>
</evidence>
<name>A0A1P8JRM4_9BURK</name>
<dbReference type="InterPro" id="IPR015421">
    <property type="entry name" value="PyrdxlP-dep_Trfase_major"/>
</dbReference>
<dbReference type="STRING" id="1842727.RD110_03535"/>
<dbReference type="InterPro" id="IPR015424">
    <property type="entry name" value="PyrdxlP-dep_Trfase"/>
</dbReference>
<dbReference type="GO" id="GO:0019346">
    <property type="term" value="P:transsulfuration"/>
    <property type="evidence" value="ECO:0007669"/>
    <property type="project" value="InterPro"/>
</dbReference>
<dbReference type="GO" id="GO:0030170">
    <property type="term" value="F:pyridoxal phosphate binding"/>
    <property type="evidence" value="ECO:0007669"/>
    <property type="project" value="InterPro"/>
</dbReference>
<organism evidence="4 5">
    <name type="scientific">Rhodoferax koreensis</name>
    <dbReference type="NCBI Taxonomy" id="1842727"/>
    <lineage>
        <taxon>Bacteria</taxon>
        <taxon>Pseudomonadati</taxon>
        <taxon>Pseudomonadota</taxon>
        <taxon>Betaproteobacteria</taxon>
        <taxon>Burkholderiales</taxon>
        <taxon>Comamonadaceae</taxon>
        <taxon>Rhodoferax</taxon>
    </lineage>
</organism>
<dbReference type="KEGG" id="rhy:RD110_03535"/>
<dbReference type="RefSeq" id="WP_076196751.1">
    <property type="nucleotide sequence ID" value="NZ_CP019236.1"/>
</dbReference>
<dbReference type="OrthoDB" id="9805807at2"/>
<evidence type="ECO:0000256" key="1">
    <source>
        <dbReference type="ARBA" id="ARBA00001933"/>
    </source>
</evidence>
<comment type="similarity">
    <text evidence="3">Belongs to the trans-sulfuration enzymes family.</text>
</comment>
<sequence>MSKDISTKLIHHDFQVPSGYEAVPPGVSKGSTVLSPSVADVRQRLRAFGHRDGYSYGLYGTPTTDTLEQRLCTLEGGRHCLRGPSGQAAITVVNLGF</sequence>